<keyword evidence="3" id="KW-1185">Reference proteome</keyword>
<reference evidence="2 3" key="1">
    <citation type="submission" date="2018-08" db="EMBL/GenBank/DDBJ databases">
        <title>Genomic Encyclopedia of Archaeal and Bacterial Type Strains, Phase II (KMG-II): from individual species to whole genera.</title>
        <authorList>
            <person name="Goeker M."/>
        </authorList>
    </citation>
    <scope>NUCLEOTIDE SEQUENCE [LARGE SCALE GENOMIC DNA]</scope>
    <source>
        <strain evidence="2 3">DSM 45791</strain>
    </source>
</reference>
<dbReference type="RefSeq" id="WP_246015962.1">
    <property type="nucleotide sequence ID" value="NZ_CP144375.1"/>
</dbReference>
<dbReference type="GO" id="GO:0003677">
    <property type="term" value="F:DNA binding"/>
    <property type="evidence" value="ECO:0007669"/>
    <property type="project" value="InterPro"/>
</dbReference>
<protein>
    <submittedName>
        <fullName evidence="2">Helix-turn-helix protein</fullName>
    </submittedName>
</protein>
<dbReference type="Pfam" id="PF13560">
    <property type="entry name" value="HTH_31"/>
    <property type="match status" value="1"/>
</dbReference>
<dbReference type="CDD" id="cd00093">
    <property type="entry name" value="HTH_XRE"/>
    <property type="match status" value="1"/>
</dbReference>
<dbReference type="InterPro" id="IPR001387">
    <property type="entry name" value="Cro/C1-type_HTH"/>
</dbReference>
<dbReference type="SUPFAM" id="SSF47413">
    <property type="entry name" value="lambda repressor-like DNA-binding domains"/>
    <property type="match status" value="1"/>
</dbReference>
<evidence type="ECO:0000313" key="3">
    <source>
        <dbReference type="Proteomes" id="UP000256269"/>
    </source>
</evidence>
<sequence>MEDRPIPELISDLIKRARTERGLSQTGLAMSLADVSGQDTVTRSEVSRWERGKRIPTRHWLRWLTVVLEVPLERLECAATFSRRFRTVKSVADVLPMVDGSAEPGAIPRQTSYDVTVNRGYDRDTFRTPGAK</sequence>
<dbReference type="InterPro" id="IPR010982">
    <property type="entry name" value="Lambda_DNA-bd_dom_sf"/>
</dbReference>
<evidence type="ECO:0000313" key="2">
    <source>
        <dbReference type="EMBL" id="REH38032.1"/>
    </source>
</evidence>
<gene>
    <name evidence="2" type="ORF">BCF44_11457</name>
</gene>
<dbReference type="PROSITE" id="PS50943">
    <property type="entry name" value="HTH_CROC1"/>
    <property type="match status" value="1"/>
</dbReference>
<dbReference type="Proteomes" id="UP000256269">
    <property type="component" value="Unassembled WGS sequence"/>
</dbReference>
<dbReference type="Gene3D" id="1.10.260.40">
    <property type="entry name" value="lambda repressor-like DNA-binding domains"/>
    <property type="match status" value="1"/>
</dbReference>
<comment type="caution">
    <text evidence="2">The sequence shown here is derived from an EMBL/GenBank/DDBJ whole genome shotgun (WGS) entry which is preliminary data.</text>
</comment>
<accession>A0A3E0H6A6</accession>
<name>A0A3E0H6A6_9PSEU</name>
<feature type="domain" description="HTH cro/C1-type" evidence="1">
    <location>
        <begin position="14"/>
        <end position="75"/>
    </location>
</feature>
<proteinExistence type="predicted"/>
<evidence type="ECO:0000259" key="1">
    <source>
        <dbReference type="PROSITE" id="PS50943"/>
    </source>
</evidence>
<dbReference type="AlphaFoldDB" id="A0A3E0H6A6"/>
<organism evidence="2 3">
    <name type="scientific">Kutzneria buriramensis</name>
    <dbReference type="NCBI Taxonomy" id="1045776"/>
    <lineage>
        <taxon>Bacteria</taxon>
        <taxon>Bacillati</taxon>
        <taxon>Actinomycetota</taxon>
        <taxon>Actinomycetes</taxon>
        <taxon>Pseudonocardiales</taxon>
        <taxon>Pseudonocardiaceae</taxon>
        <taxon>Kutzneria</taxon>
    </lineage>
</organism>
<dbReference type="EMBL" id="QUNO01000014">
    <property type="protein sequence ID" value="REH38032.1"/>
    <property type="molecule type" value="Genomic_DNA"/>
</dbReference>
<dbReference type="SMART" id="SM00530">
    <property type="entry name" value="HTH_XRE"/>
    <property type="match status" value="1"/>
</dbReference>